<dbReference type="Proteomes" id="UP001152320">
    <property type="component" value="Chromosome 19"/>
</dbReference>
<dbReference type="GO" id="GO:0004888">
    <property type="term" value="F:transmembrane signaling receptor activity"/>
    <property type="evidence" value="ECO:0007669"/>
    <property type="project" value="InterPro"/>
</dbReference>
<comment type="caution">
    <text evidence="3">The sequence shown here is derived from an EMBL/GenBank/DDBJ whole genome shotgun (WGS) entry which is preliminary data.</text>
</comment>
<feature type="transmembrane region" description="Helical" evidence="1">
    <location>
        <begin position="99"/>
        <end position="122"/>
    </location>
</feature>
<proteinExistence type="predicted"/>
<keyword evidence="3" id="KW-0675">Receptor</keyword>
<sequence>MNVSTRNFKVPVPFYVSNRPFGEATSVCVCAIFKRDPYYYMVTLIAPSKVLCIMSTATFLAPPDSGERVSLGVSMVLGLTVFQLFVADTLPTNSKEPPILNLYLFVNFILACIAVLLSLGNLNVAHGDSRRLSTFYKHPRGRNLILEYLPRVLAVLTYRERVEREVAEVTSMDISDVATQSDTNLSVADEISTITKVHPKESLALKEKLSHSQKVGLLHILENE</sequence>
<keyword evidence="1" id="KW-1133">Transmembrane helix</keyword>
<organism evidence="3 4">
    <name type="scientific">Holothuria leucospilota</name>
    <name type="common">Black long sea cucumber</name>
    <name type="synonym">Mertensiothuria leucospilota</name>
    <dbReference type="NCBI Taxonomy" id="206669"/>
    <lineage>
        <taxon>Eukaryota</taxon>
        <taxon>Metazoa</taxon>
        <taxon>Echinodermata</taxon>
        <taxon>Eleutherozoa</taxon>
        <taxon>Echinozoa</taxon>
        <taxon>Holothuroidea</taxon>
        <taxon>Aspidochirotacea</taxon>
        <taxon>Aspidochirotida</taxon>
        <taxon>Holothuriidae</taxon>
        <taxon>Holothuria</taxon>
    </lineage>
</organism>
<evidence type="ECO:0000259" key="2">
    <source>
        <dbReference type="Pfam" id="PF02932"/>
    </source>
</evidence>
<dbReference type="GO" id="GO:0005216">
    <property type="term" value="F:monoatomic ion channel activity"/>
    <property type="evidence" value="ECO:0007669"/>
    <property type="project" value="InterPro"/>
</dbReference>
<dbReference type="CDD" id="cd19051">
    <property type="entry name" value="LGIC_TM_cation"/>
    <property type="match status" value="1"/>
</dbReference>
<keyword evidence="4" id="KW-1185">Reference proteome</keyword>
<keyword evidence="1" id="KW-0472">Membrane</keyword>
<dbReference type="PANTHER" id="PTHR18945">
    <property type="entry name" value="NEUROTRANSMITTER GATED ION CHANNEL"/>
    <property type="match status" value="1"/>
</dbReference>
<evidence type="ECO:0000313" key="3">
    <source>
        <dbReference type="EMBL" id="KAJ8023507.1"/>
    </source>
</evidence>
<dbReference type="AlphaFoldDB" id="A0A9Q1BG87"/>
<accession>A0A9Q1BG87</accession>
<dbReference type="Pfam" id="PF02932">
    <property type="entry name" value="Neur_chan_memb"/>
    <property type="match status" value="1"/>
</dbReference>
<dbReference type="Gene3D" id="1.20.58.390">
    <property type="entry name" value="Neurotransmitter-gated ion-channel transmembrane domain"/>
    <property type="match status" value="1"/>
</dbReference>
<keyword evidence="1" id="KW-0812">Transmembrane</keyword>
<dbReference type="InterPro" id="IPR036719">
    <property type="entry name" value="Neuro-gated_channel_TM_sf"/>
</dbReference>
<reference evidence="3" key="1">
    <citation type="submission" date="2021-10" db="EMBL/GenBank/DDBJ databases">
        <title>Tropical sea cucumber genome reveals ecological adaptation and Cuvierian tubules defense mechanism.</title>
        <authorList>
            <person name="Chen T."/>
        </authorList>
    </citation>
    <scope>NUCLEOTIDE SEQUENCE</scope>
    <source>
        <strain evidence="3">Nanhai2018</strain>
        <tissue evidence="3">Muscle</tissue>
    </source>
</reference>
<gene>
    <name evidence="3" type="ORF">HOLleu_35970</name>
</gene>
<evidence type="ECO:0000313" key="4">
    <source>
        <dbReference type="Proteomes" id="UP001152320"/>
    </source>
</evidence>
<dbReference type="InterPro" id="IPR006201">
    <property type="entry name" value="Neur_channel"/>
</dbReference>
<name>A0A9Q1BG87_HOLLE</name>
<dbReference type="OrthoDB" id="6097796at2759"/>
<feature type="domain" description="Neurotransmitter-gated ion-channel transmembrane" evidence="2">
    <location>
        <begin position="44"/>
        <end position="180"/>
    </location>
</feature>
<dbReference type="InterPro" id="IPR006029">
    <property type="entry name" value="Neurotrans-gated_channel_TM"/>
</dbReference>
<evidence type="ECO:0000256" key="1">
    <source>
        <dbReference type="SAM" id="Phobius"/>
    </source>
</evidence>
<dbReference type="InterPro" id="IPR038050">
    <property type="entry name" value="Neuro_actylchol_rec"/>
</dbReference>
<dbReference type="EMBL" id="JAIZAY010000019">
    <property type="protein sequence ID" value="KAJ8023507.1"/>
    <property type="molecule type" value="Genomic_DNA"/>
</dbReference>
<protein>
    <submittedName>
        <fullName evidence="3">Acetylcholine receptor subunit beta</fullName>
    </submittedName>
</protein>
<feature type="transmembrane region" description="Helical" evidence="1">
    <location>
        <begin position="38"/>
        <end position="62"/>
    </location>
</feature>
<feature type="transmembrane region" description="Helical" evidence="1">
    <location>
        <begin position="69"/>
        <end position="87"/>
    </location>
</feature>
<dbReference type="SUPFAM" id="SSF90112">
    <property type="entry name" value="Neurotransmitter-gated ion-channel transmembrane pore"/>
    <property type="match status" value="1"/>
</dbReference>
<dbReference type="GO" id="GO:0016020">
    <property type="term" value="C:membrane"/>
    <property type="evidence" value="ECO:0007669"/>
    <property type="project" value="InterPro"/>
</dbReference>